<dbReference type="EMBL" id="JXJU01000009">
    <property type="protein sequence ID" value="PCR99359.1"/>
    <property type="molecule type" value="Genomic_DNA"/>
</dbReference>
<evidence type="ECO:0000256" key="6">
    <source>
        <dbReference type="ARBA" id="ARBA00005412"/>
    </source>
</evidence>
<dbReference type="GO" id="GO:0008652">
    <property type="term" value="P:amino acid biosynthetic process"/>
    <property type="evidence" value="ECO:0007669"/>
    <property type="project" value="UniProtKB-KW"/>
</dbReference>
<dbReference type="OrthoDB" id="9806583at2"/>
<comment type="cofactor">
    <cofactor evidence="18">
        <name>Co(2+)</name>
        <dbReference type="ChEBI" id="CHEBI:48828"/>
    </cofactor>
    <cofactor evidence="18">
        <name>Zn(2+)</name>
        <dbReference type="ChEBI" id="CHEBI:29105"/>
    </cofactor>
    <text evidence="18">Binds 1 divalent metal cation per subunit. Can use either Co(2+) or Zn(2+).</text>
</comment>
<comment type="cofactor">
    <cofactor evidence="2 18">
        <name>NAD(+)</name>
        <dbReference type="ChEBI" id="CHEBI:57540"/>
    </cofactor>
</comment>
<keyword evidence="22" id="KW-1185">Reference proteome</keyword>
<dbReference type="PANTHER" id="PTHR43622:SF7">
    <property type="entry name" value="3-DEHYDROQUINATE SYNTHASE, CHLOROPLASTIC"/>
    <property type="match status" value="1"/>
</dbReference>
<organism evidence="21 22">
    <name type="scientific">Lactococcus fujiensis JCM 16395</name>
    <dbReference type="NCBI Taxonomy" id="1291764"/>
    <lineage>
        <taxon>Bacteria</taxon>
        <taxon>Bacillati</taxon>
        <taxon>Bacillota</taxon>
        <taxon>Bacilli</taxon>
        <taxon>Lactobacillales</taxon>
        <taxon>Streptococcaceae</taxon>
        <taxon>Lactococcus</taxon>
    </lineage>
</organism>
<dbReference type="GO" id="GO:0005737">
    <property type="term" value="C:cytoplasm"/>
    <property type="evidence" value="ECO:0007669"/>
    <property type="project" value="UniProtKB-SubCell"/>
</dbReference>
<dbReference type="RefSeq" id="WP_096818670.1">
    <property type="nucleotide sequence ID" value="NZ_JXJU01000009.1"/>
</dbReference>
<accession>A0A2A5RJR0</accession>
<dbReference type="CDD" id="cd08195">
    <property type="entry name" value="DHQS"/>
    <property type="match status" value="1"/>
</dbReference>
<dbReference type="InterPro" id="IPR030960">
    <property type="entry name" value="DHQS/DOIS_N"/>
</dbReference>
<evidence type="ECO:0000256" key="15">
    <source>
        <dbReference type="ARBA" id="ARBA00023141"/>
    </source>
</evidence>
<evidence type="ECO:0000313" key="21">
    <source>
        <dbReference type="EMBL" id="PCR99359.1"/>
    </source>
</evidence>
<evidence type="ECO:0000256" key="17">
    <source>
        <dbReference type="ARBA" id="ARBA00023285"/>
    </source>
</evidence>
<dbReference type="AlphaFoldDB" id="A0A2A5RJR0"/>
<evidence type="ECO:0000256" key="10">
    <source>
        <dbReference type="ARBA" id="ARBA00022605"/>
    </source>
</evidence>
<dbReference type="Gene3D" id="1.20.1090.10">
    <property type="entry name" value="Dehydroquinate synthase-like - alpha domain"/>
    <property type="match status" value="1"/>
</dbReference>
<keyword evidence="11 18" id="KW-0479">Metal-binding</keyword>
<comment type="catalytic activity">
    <reaction evidence="1 18">
        <text>7-phospho-2-dehydro-3-deoxy-D-arabino-heptonate = 3-dehydroquinate + phosphate</text>
        <dbReference type="Rhea" id="RHEA:21968"/>
        <dbReference type="ChEBI" id="CHEBI:32364"/>
        <dbReference type="ChEBI" id="CHEBI:43474"/>
        <dbReference type="ChEBI" id="CHEBI:58394"/>
        <dbReference type="EC" id="4.2.3.4"/>
    </reaction>
</comment>
<dbReference type="PIRSF" id="PIRSF001455">
    <property type="entry name" value="DHQ_synth"/>
    <property type="match status" value="1"/>
</dbReference>
<feature type="binding site" evidence="18">
    <location>
        <begin position="105"/>
        <end position="109"/>
    </location>
    <ligand>
        <name>NAD(+)</name>
        <dbReference type="ChEBI" id="CHEBI:57540"/>
    </ligand>
</feature>
<dbReference type="NCBIfam" id="TIGR01357">
    <property type="entry name" value="aroB"/>
    <property type="match status" value="1"/>
</dbReference>
<comment type="subcellular location">
    <subcellularLocation>
        <location evidence="4 18">Cytoplasm</location>
    </subcellularLocation>
</comment>
<dbReference type="PANTHER" id="PTHR43622">
    <property type="entry name" value="3-DEHYDROQUINATE SYNTHASE"/>
    <property type="match status" value="1"/>
</dbReference>
<evidence type="ECO:0000256" key="14">
    <source>
        <dbReference type="ARBA" id="ARBA00023027"/>
    </source>
</evidence>
<feature type="binding site" evidence="18">
    <location>
        <position position="142"/>
    </location>
    <ligand>
        <name>NAD(+)</name>
        <dbReference type="ChEBI" id="CHEBI:57540"/>
    </ligand>
</feature>
<keyword evidence="15 18" id="KW-0057">Aromatic amino acid biosynthesis</keyword>
<evidence type="ECO:0000256" key="13">
    <source>
        <dbReference type="ARBA" id="ARBA00022833"/>
    </source>
</evidence>
<keyword evidence="10 18" id="KW-0028">Amino-acid biosynthesis</keyword>
<dbReference type="GO" id="GO:0009423">
    <property type="term" value="P:chorismate biosynthetic process"/>
    <property type="evidence" value="ECO:0007669"/>
    <property type="project" value="UniProtKB-UniRule"/>
</dbReference>
<dbReference type="FunFam" id="3.40.50.1970:FF:000007">
    <property type="entry name" value="Pentafunctional AROM polypeptide"/>
    <property type="match status" value="1"/>
</dbReference>
<dbReference type="STRING" id="1291764.GCA_001311235_01462"/>
<proteinExistence type="inferred from homology"/>
<evidence type="ECO:0000256" key="2">
    <source>
        <dbReference type="ARBA" id="ARBA00001911"/>
    </source>
</evidence>
<evidence type="ECO:0000256" key="8">
    <source>
        <dbReference type="ARBA" id="ARBA00017684"/>
    </source>
</evidence>
<dbReference type="EC" id="4.2.3.4" evidence="7 18"/>
<evidence type="ECO:0000256" key="3">
    <source>
        <dbReference type="ARBA" id="ARBA00001947"/>
    </source>
</evidence>
<sequence length="357" mass="39165">MNISVDLPNHPYDLVIEQGAINEVGTWVSSLWREQKILIISDDHVAPIYAQSVIESLNHVGFETEIFIFKAGEAQKNLETAEKAWHACAEAQLTRSDGIIALGGGVVGDLAAFVASTYMRGIHFLQIPTSLTAQVDSSIGGKTAINSKIAKNMIGTFTQPDGVLIDPNVLRTLGQREFNEGLGEVIKCAAIADLELWNVLEQAKDSTDLLNNHAEEIIYHSCNVKRKVVVADELDNGVRLYLNFGHTIGHAIEATAGYGKVMHGEAVAIGMIQIAQAAEKKGLMEIGISNAIKQMAEKYGLPTSYAPWIEDELYQSLLHDKKGRGDTIKIVLVPKLGQAEIFQIPFKEMREFLIEDE</sequence>
<evidence type="ECO:0000256" key="4">
    <source>
        <dbReference type="ARBA" id="ARBA00004496"/>
    </source>
</evidence>
<dbReference type="InterPro" id="IPR016037">
    <property type="entry name" value="DHQ_synth_AroB"/>
</dbReference>
<evidence type="ECO:0000256" key="7">
    <source>
        <dbReference type="ARBA" id="ARBA00013031"/>
    </source>
</evidence>
<comment type="similarity">
    <text evidence="6 18">Belongs to the sugar phosphate cyclases superfamily. Dehydroquinate synthase family.</text>
</comment>
<dbReference type="InterPro" id="IPR030963">
    <property type="entry name" value="DHQ_synth_fam"/>
</dbReference>
<dbReference type="GO" id="GO:0046872">
    <property type="term" value="F:metal ion binding"/>
    <property type="evidence" value="ECO:0007669"/>
    <property type="project" value="UniProtKB-KW"/>
</dbReference>
<gene>
    <name evidence="18" type="primary">aroB</name>
    <name evidence="21" type="ORF">RT41_GL002000</name>
</gene>
<feature type="binding site" evidence="18">
    <location>
        <position position="263"/>
    </location>
    <ligand>
        <name>Zn(2+)</name>
        <dbReference type="ChEBI" id="CHEBI:29105"/>
    </ligand>
</feature>
<keyword evidence="9 18" id="KW-0963">Cytoplasm</keyword>
<comment type="pathway">
    <text evidence="5 18">Metabolic intermediate biosynthesis; chorismate biosynthesis; chorismate from D-erythrose 4-phosphate and phosphoenolpyruvate: step 2/7.</text>
</comment>
<evidence type="ECO:0000313" key="22">
    <source>
        <dbReference type="Proteomes" id="UP000218181"/>
    </source>
</evidence>
<evidence type="ECO:0000256" key="9">
    <source>
        <dbReference type="ARBA" id="ARBA00022490"/>
    </source>
</evidence>
<feature type="binding site" evidence="18">
    <location>
        <position position="184"/>
    </location>
    <ligand>
        <name>Zn(2+)</name>
        <dbReference type="ChEBI" id="CHEBI:29105"/>
    </ligand>
</feature>
<dbReference type="GO" id="GO:0009073">
    <property type="term" value="P:aromatic amino acid family biosynthetic process"/>
    <property type="evidence" value="ECO:0007669"/>
    <property type="project" value="UniProtKB-KW"/>
</dbReference>
<dbReference type="Proteomes" id="UP000218181">
    <property type="component" value="Unassembled WGS sequence"/>
</dbReference>
<dbReference type="GO" id="GO:0003856">
    <property type="term" value="F:3-dehydroquinate synthase activity"/>
    <property type="evidence" value="ECO:0007669"/>
    <property type="project" value="UniProtKB-UniRule"/>
</dbReference>
<dbReference type="Gene3D" id="3.40.50.1970">
    <property type="match status" value="1"/>
</dbReference>
<feature type="binding site" evidence="18">
    <location>
        <position position="246"/>
    </location>
    <ligand>
        <name>Zn(2+)</name>
        <dbReference type="ChEBI" id="CHEBI:29105"/>
    </ligand>
</feature>
<reference evidence="21 22" key="1">
    <citation type="submission" date="2014-12" db="EMBL/GenBank/DDBJ databases">
        <title>Draft genome sequences of 10 type strains of Lactococcus.</title>
        <authorList>
            <person name="Sun Z."/>
            <person name="Zhong Z."/>
            <person name="Liu W."/>
            <person name="Zhang W."/>
            <person name="Zhang H."/>
        </authorList>
    </citation>
    <scope>NUCLEOTIDE SEQUENCE [LARGE SCALE GENOMIC DNA]</scope>
    <source>
        <strain evidence="21 22">JCM 16395</strain>
    </source>
</reference>
<feature type="binding site" evidence="18">
    <location>
        <position position="151"/>
    </location>
    <ligand>
        <name>NAD(+)</name>
        <dbReference type="ChEBI" id="CHEBI:57540"/>
    </ligand>
</feature>
<evidence type="ECO:0000256" key="12">
    <source>
        <dbReference type="ARBA" id="ARBA00022741"/>
    </source>
</evidence>
<keyword evidence="12 18" id="KW-0547">Nucleotide-binding</keyword>
<dbReference type="SUPFAM" id="SSF56796">
    <property type="entry name" value="Dehydroquinate synthase-like"/>
    <property type="match status" value="1"/>
</dbReference>
<evidence type="ECO:0000259" key="20">
    <source>
        <dbReference type="Pfam" id="PF24621"/>
    </source>
</evidence>
<keyword evidence="16 18" id="KW-0456">Lyase</keyword>
<comment type="caution">
    <text evidence="21">The sequence shown here is derived from an EMBL/GenBank/DDBJ whole genome shotgun (WGS) entry which is preliminary data.</text>
</comment>
<comment type="cofactor">
    <cofactor evidence="3">
        <name>Zn(2+)</name>
        <dbReference type="ChEBI" id="CHEBI:29105"/>
    </cofactor>
</comment>
<evidence type="ECO:0000256" key="1">
    <source>
        <dbReference type="ARBA" id="ARBA00001393"/>
    </source>
</evidence>
<dbReference type="GO" id="GO:0000166">
    <property type="term" value="F:nucleotide binding"/>
    <property type="evidence" value="ECO:0007669"/>
    <property type="project" value="UniProtKB-KW"/>
</dbReference>
<evidence type="ECO:0000256" key="18">
    <source>
        <dbReference type="HAMAP-Rule" id="MF_00110"/>
    </source>
</evidence>
<dbReference type="InterPro" id="IPR050071">
    <property type="entry name" value="Dehydroquinate_synthase"/>
</dbReference>
<dbReference type="UniPathway" id="UPA00053">
    <property type="reaction ID" value="UER00085"/>
</dbReference>
<evidence type="ECO:0000259" key="19">
    <source>
        <dbReference type="Pfam" id="PF01761"/>
    </source>
</evidence>
<comment type="caution">
    <text evidence="18">Lacks conserved residue(s) required for the propagation of feature annotation.</text>
</comment>
<feature type="domain" description="3-dehydroquinate synthase N-terminal" evidence="19">
    <location>
        <begin position="67"/>
        <end position="179"/>
    </location>
</feature>
<keyword evidence="17 18" id="KW-0170">Cobalt</keyword>
<feature type="binding site" evidence="18">
    <location>
        <begin position="129"/>
        <end position="130"/>
    </location>
    <ligand>
        <name>NAD(+)</name>
        <dbReference type="ChEBI" id="CHEBI:57540"/>
    </ligand>
</feature>
<protein>
    <recommendedName>
        <fullName evidence="8 18">3-dehydroquinate synthase</fullName>
        <shortName evidence="18">DHQS</shortName>
        <ecNumber evidence="7 18">4.2.3.4</ecNumber>
    </recommendedName>
</protein>
<name>A0A2A5RJR0_9LACT</name>
<evidence type="ECO:0000256" key="16">
    <source>
        <dbReference type="ARBA" id="ARBA00023239"/>
    </source>
</evidence>
<dbReference type="InterPro" id="IPR056179">
    <property type="entry name" value="DHQS_C"/>
</dbReference>
<dbReference type="Pfam" id="PF24621">
    <property type="entry name" value="DHQS_C"/>
    <property type="match status" value="1"/>
</dbReference>
<dbReference type="Pfam" id="PF01761">
    <property type="entry name" value="DHQ_synthase"/>
    <property type="match status" value="1"/>
</dbReference>
<dbReference type="HAMAP" id="MF_00110">
    <property type="entry name" value="DHQ_synthase"/>
    <property type="match status" value="1"/>
</dbReference>
<comment type="function">
    <text evidence="18">Catalyzes the conversion of 3-deoxy-D-arabino-heptulosonate 7-phosphate (DAHP) to dehydroquinate (DHQ).</text>
</comment>
<keyword evidence="13 18" id="KW-0862">Zinc</keyword>
<evidence type="ECO:0000256" key="11">
    <source>
        <dbReference type="ARBA" id="ARBA00022723"/>
    </source>
</evidence>
<evidence type="ECO:0000256" key="5">
    <source>
        <dbReference type="ARBA" id="ARBA00004661"/>
    </source>
</evidence>
<keyword evidence="14 18" id="KW-0520">NAD</keyword>
<feature type="domain" description="3-dehydroquinate synthase C-terminal" evidence="20">
    <location>
        <begin position="181"/>
        <end position="322"/>
    </location>
</feature>